<protein>
    <submittedName>
        <fullName evidence="3">XdhC family protein</fullName>
    </submittedName>
</protein>
<evidence type="ECO:0000259" key="2">
    <source>
        <dbReference type="Pfam" id="PF13478"/>
    </source>
</evidence>
<name>A0ABT9H9I7_9SPHN</name>
<proteinExistence type="predicted"/>
<evidence type="ECO:0000259" key="1">
    <source>
        <dbReference type="Pfam" id="PF02625"/>
    </source>
</evidence>
<dbReference type="InterPro" id="IPR052698">
    <property type="entry name" value="MoCofactor_Util/Proc"/>
</dbReference>
<gene>
    <name evidence="3" type="ORF">Q9K01_09895</name>
</gene>
<accession>A0ABT9H9I7</accession>
<reference evidence="3 4" key="1">
    <citation type="submission" date="2023-08" db="EMBL/GenBank/DDBJ databases">
        <title>genomic of DY56.</title>
        <authorList>
            <person name="Wang Y."/>
        </authorList>
    </citation>
    <scope>NUCLEOTIDE SEQUENCE [LARGE SCALE GENOMIC DNA]</scope>
    <source>
        <strain evidence="3 4">DY56-A-20</strain>
    </source>
</reference>
<dbReference type="InterPro" id="IPR027051">
    <property type="entry name" value="XdhC_Rossmann_dom"/>
</dbReference>
<dbReference type="Gene3D" id="3.40.50.720">
    <property type="entry name" value="NAD(P)-binding Rossmann-like Domain"/>
    <property type="match status" value="1"/>
</dbReference>
<feature type="domain" description="XdhC- CoxI" evidence="1">
    <location>
        <begin position="19"/>
        <end position="81"/>
    </location>
</feature>
<dbReference type="InterPro" id="IPR003777">
    <property type="entry name" value="XdhC_CoxI"/>
</dbReference>
<evidence type="ECO:0000313" key="4">
    <source>
        <dbReference type="Proteomes" id="UP001235664"/>
    </source>
</evidence>
<dbReference type="Proteomes" id="UP001235664">
    <property type="component" value="Unassembled WGS sequence"/>
</dbReference>
<keyword evidence="4" id="KW-1185">Reference proteome</keyword>
<dbReference type="RefSeq" id="WP_305930084.1">
    <property type="nucleotide sequence ID" value="NZ_JAVAIL010000003.1"/>
</dbReference>
<organism evidence="3 4">
    <name type="scientific">Qipengyuania benthica</name>
    <dbReference type="NCBI Taxonomy" id="3067651"/>
    <lineage>
        <taxon>Bacteria</taxon>
        <taxon>Pseudomonadati</taxon>
        <taxon>Pseudomonadota</taxon>
        <taxon>Alphaproteobacteria</taxon>
        <taxon>Sphingomonadales</taxon>
        <taxon>Erythrobacteraceae</taxon>
        <taxon>Qipengyuania</taxon>
    </lineage>
</organism>
<comment type="caution">
    <text evidence="3">The sequence shown here is derived from an EMBL/GenBank/DDBJ whole genome shotgun (WGS) entry which is preliminary data.</text>
</comment>
<dbReference type="Pfam" id="PF02625">
    <property type="entry name" value="XdhC_CoxI"/>
    <property type="match status" value="1"/>
</dbReference>
<evidence type="ECO:0000313" key="3">
    <source>
        <dbReference type="EMBL" id="MDP4539936.1"/>
    </source>
</evidence>
<dbReference type="Pfam" id="PF13478">
    <property type="entry name" value="XdhC_C"/>
    <property type="match status" value="1"/>
</dbReference>
<feature type="domain" description="XdhC Rossmann" evidence="2">
    <location>
        <begin position="148"/>
        <end position="271"/>
    </location>
</feature>
<sequence length="279" mass="29684">MLRTDSSAALDEDHAALAAAGEPGAALCTIVGIEGSFSRRIGAQLAVLPDGSVVGDLADGCLESQLAADVRNCSKPVVRRYGHGSDLIDFRLPCGGGLDILLDPAPDRGACRAALNRLKARQPVEVALPGEGDLRHRRYIPALRLRAYGEGPELAVLARLARASGIAIEAIDKRELTLGKAPDLAPSDRWTAEILLFHDHEWEAALIEEAMAGEAFYIGAQGGENAREQRTMALLARGATEEDIARLRSPIGLLPACRTPQTLALSVLAEVAGSYERLR</sequence>
<dbReference type="EMBL" id="JAVAIL010000003">
    <property type="protein sequence ID" value="MDP4539936.1"/>
    <property type="molecule type" value="Genomic_DNA"/>
</dbReference>
<dbReference type="PANTHER" id="PTHR30388">
    <property type="entry name" value="ALDEHYDE OXIDOREDUCTASE MOLYBDENUM COFACTOR ASSEMBLY PROTEIN"/>
    <property type="match status" value="1"/>
</dbReference>
<dbReference type="PANTHER" id="PTHR30388:SF4">
    <property type="entry name" value="MOLYBDENUM COFACTOR INSERTION CHAPERONE PAOD"/>
    <property type="match status" value="1"/>
</dbReference>